<protein>
    <recommendedName>
        <fullName evidence="14">Tat pathway signal sequence</fullName>
    </recommendedName>
</protein>
<name>A0A2T2ZSK2_9PEZI</name>
<dbReference type="PANTHER" id="PTHR33365">
    <property type="entry name" value="YALI0B05434P"/>
    <property type="match status" value="1"/>
</dbReference>
<evidence type="ECO:0008006" key="14">
    <source>
        <dbReference type="Google" id="ProtNLM"/>
    </source>
</evidence>
<dbReference type="PANTHER" id="PTHR33365:SF4">
    <property type="entry name" value="CYCLOCHLOROTINE BIOSYNTHESIS PROTEIN O"/>
    <property type="match status" value="1"/>
</dbReference>
<keyword evidence="7 11" id="KW-0472">Membrane</keyword>
<evidence type="ECO:0000256" key="3">
    <source>
        <dbReference type="ARBA" id="ARBA00022692"/>
    </source>
</evidence>
<evidence type="ECO:0000256" key="7">
    <source>
        <dbReference type="ARBA" id="ARBA00023136"/>
    </source>
</evidence>
<evidence type="ECO:0000313" key="13">
    <source>
        <dbReference type="Proteomes" id="UP000241462"/>
    </source>
</evidence>
<keyword evidence="6" id="KW-0843">Virulence</keyword>
<evidence type="ECO:0000256" key="5">
    <source>
        <dbReference type="ARBA" id="ARBA00023002"/>
    </source>
</evidence>
<evidence type="ECO:0000256" key="11">
    <source>
        <dbReference type="SAM" id="Phobius"/>
    </source>
</evidence>
<feature type="region of interest" description="Disordered" evidence="10">
    <location>
        <begin position="23"/>
        <end position="49"/>
    </location>
</feature>
<keyword evidence="5" id="KW-0560">Oxidoreductase</keyword>
<dbReference type="GO" id="GO:0043386">
    <property type="term" value="P:mycotoxin biosynthetic process"/>
    <property type="evidence" value="ECO:0007669"/>
    <property type="project" value="InterPro"/>
</dbReference>
<keyword evidence="4 11" id="KW-1133">Transmembrane helix</keyword>
<reference evidence="12 13" key="1">
    <citation type="journal article" date="2018" name="Mycol. Prog.">
        <title>Coniella lustricola, a new species from submerged detritus.</title>
        <authorList>
            <person name="Raudabaugh D.B."/>
            <person name="Iturriaga T."/>
            <person name="Carver A."/>
            <person name="Mondo S."/>
            <person name="Pangilinan J."/>
            <person name="Lipzen A."/>
            <person name="He G."/>
            <person name="Amirebrahimi M."/>
            <person name="Grigoriev I.V."/>
            <person name="Miller A.N."/>
        </authorList>
    </citation>
    <scope>NUCLEOTIDE SEQUENCE [LARGE SCALE GENOMIC DNA]</scope>
    <source>
        <strain evidence="12 13">B22-T-1</strain>
    </source>
</reference>
<dbReference type="OrthoDB" id="3687641at2759"/>
<keyword evidence="3 11" id="KW-0812">Transmembrane</keyword>
<comment type="subcellular location">
    <subcellularLocation>
        <location evidence="1">Membrane</location>
        <topology evidence="1">Single-pass membrane protein</topology>
    </subcellularLocation>
</comment>
<proteinExistence type="inferred from homology"/>
<dbReference type="GO" id="GO:0016491">
    <property type="term" value="F:oxidoreductase activity"/>
    <property type="evidence" value="ECO:0007669"/>
    <property type="project" value="UniProtKB-KW"/>
</dbReference>
<evidence type="ECO:0000256" key="1">
    <source>
        <dbReference type="ARBA" id="ARBA00004167"/>
    </source>
</evidence>
<feature type="transmembrane region" description="Helical" evidence="11">
    <location>
        <begin position="66"/>
        <end position="88"/>
    </location>
</feature>
<evidence type="ECO:0000256" key="4">
    <source>
        <dbReference type="ARBA" id="ARBA00022989"/>
    </source>
</evidence>
<dbReference type="STRING" id="2025994.A0A2T2ZSK2"/>
<dbReference type="InterPro" id="IPR021765">
    <property type="entry name" value="UstYa-like"/>
</dbReference>
<evidence type="ECO:0000313" key="12">
    <source>
        <dbReference type="EMBL" id="PSR75204.1"/>
    </source>
</evidence>
<dbReference type="EMBL" id="KZ678787">
    <property type="protein sequence ID" value="PSR75204.1"/>
    <property type="molecule type" value="Genomic_DNA"/>
</dbReference>
<evidence type="ECO:0000256" key="2">
    <source>
        <dbReference type="ARBA" id="ARBA00004685"/>
    </source>
</evidence>
<keyword evidence="8" id="KW-0325">Glycoprotein</keyword>
<dbReference type="InParanoid" id="A0A2T2ZSK2"/>
<sequence>MAYQPVKQDNYTADAIAVELGDSSDTDVEGNHYPGESEDGDATARSSTSRHNTSLYRKALQANVPVIVSLHLLVLNAVLALALGSLLFRISAQSEAGHEATDKFAPGELLYTVGQHVIEHRVERAYVGPGYSEGYVPSAYQGWPTDANDALWKKYEDGNHIRLSKQEASHLAQPTEHVPLPEHKDDYMVGLVVFHHLHCLSAIRRAFYPKRYGTSMFDEDGKVNYITWHHVDHCIEILRTYLECHPETTAMPFQWVPQSTLAVYPVTQHTCRNFDVLSEWVYERSVDVPIRSHVESGGRVVDYTGKPYGEEYNATWAMQVPEGWAYTIDDM</sequence>
<evidence type="ECO:0000256" key="10">
    <source>
        <dbReference type="SAM" id="MobiDB-lite"/>
    </source>
</evidence>
<dbReference type="Pfam" id="PF11807">
    <property type="entry name" value="UstYa"/>
    <property type="match status" value="1"/>
</dbReference>
<keyword evidence="13" id="KW-1185">Reference proteome</keyword>
<dbReference type="GO" id="GO:0016020">
    <property type="term" value="C:membrane"/>
    <property type="evidence" value="ECO:0007669"/>
    <property type="project" value="UniProtKB-SubCell"/>
</dbReference>
<comment type="similarity">
    <text evidence="9">Belongs to the ustYa family.</text>
</comment>
<evidence type="ECO:0000256" key="9">
    <source>
        <dbReference type="ARBA" id="ARBA00035112"/>
    </source>
</evidence>
<organism evidence="12 13">
    <name type="scientific">Coniella lustricola</name>
    <dbReference type="NCBI Taxonomy" id="2025994"/>
    <lineage>
        <taxon>Eukaryota</taxon>
        <taxon>Fungi</taxon>
        <taxon>Dikarya</taxon>
        <taxon>Ascomycota</taxon>
        <taxon>Pezizomycotina</taxon>
        <taxon>Sordariomycetes</taxon>
        <taxon>Sordariomycetidae</taxon>
        <taxon>Diaporthales</taxon>
        <taxon>Schizoparmaceae</taxon>
        <taxon>Coniella</taxon>
    </lineage>
</organism>
<evidence type="ECO:0000256" key="8">
    <source>
        <dbReference type="ARBA" id="ARBA00023180"/>
    </source>
</evidence>
<dbReference type="AlphaFoldDB" id="A0A2T2ZSK2"/>
<accession>A0A2T2ZSK2</accession>
<gene>
    <name evidence="12" type="ORF">BD289DRAFT_447991</name>
</gene>
<evidence type="ECO:0000256" key="6">
    <source>
        <dbReference type="ARBA" id="ARBA00023026"/>
    </source>
</evidence>
<comment type="pathway">
    <text evidence="2">Mycotoxin biosynthesis.</text>
</comment>
<dbReference type="Proteomes" id="UP000241462">
    <property type="component" value="Unassembled WGS sequence"/>
</dbReference>